<accession>A0A6A1WCF7</accession>
<dbReference type="Proteomes" id="UP000516437">
    <property type="component" value="Chromosome 2"/>
</dbReference>
<feature type="domain" description="X8" evidence="5">
    <location>
        <begin position="81"/>
        <end position="175"/>
    </location>
</feature>
<keyword evidence="2" id="KW-0336">GPI-anchor</keyword>
<protein>
    <submittedName>
        <fullName evidence="6">Glucan endo-1,3-beta-D-glucosidase</fullName>
    </submittedName>
</protein>
<evidence type="ECO:0000256" key="2">
    <source>
        <dbReference type="ARBA" id="ARBA00022622"/>
    </source>
</evidence>
<dbReference type="Pfam" id="PF07983">
    <property type="entry name" value="X8"/>
    <property type="match status" value="1"/>
</dbReference>
<sequence length="177" mass="19394">MAKSTLSVPALLLLVLSISSGKIPPFGLMDFAEFSLMVVQQARIHRKTNGVPKQIVSFLMVFVGLTCEGPLELAYGQEKTTWCVAKPSSSDAELTANIQFACDQVYDCKLIEEGGPCFLPDNLIHHASVVMNLYYKMMGHNGWNCDFRSSGLITVTDPSKATNPFACCEVTSCDFKI</sequence>
<dbReference type="AlphaFoldDB" id="A0A6A1WCF7"/>
<dbReference type="PANTHER" id="PTHR31044">
    <property type="entry name" value="BETA-1,3 GLUCANASE"/>
    <property type="match status" value="1"/>
</dbReference>
<dbReference type="GO" id="GO:0009506">
    <property type="term" value="C:plasmodesma"/>
    <property type="evidence" value="ECO:0007669"/>
    <property type="project" value="UniProtKB-ARBA"/>
</dbReference>
<evidence type="ECO:0000313" key="7">
    <source>
        <dbReference type="Proteomes" id="UP000516437"/>
    </source>
</evidence>
<feature type="chain" id="PRO_5025462584" evidence="4">
    <location>
        <begin position="22"/>
        <end position="177"/>
    </location>
</feature>
<organism evidence="6 7">
    <name type="scientific">Morella rubra</name>
    <name type="common">Chinese bayberry</name>
    <dbReference type="NCBI Taxonomy" id="262757"/>
    <lineage>
        <taxon>Eukaryota</taxon>
        <taxon>Viridiplantae</taxon>
        <taxon>Streptophyta</taxon>
        <taxon>Embryophyta</taxon>
        <taxon>Tracheophyta</taxon>
        <taxon>Spermatophyta</taxon>
        <taxon>Magnoliopsida</taxon>
        <taxon>eudicotyledons</taxon>
        <taxon>Gunneridae</taxon>
        <taxon>Pentapetalae</taxon>
        <taxon>rosids</taxon>
        <taxon>fabids</taxon>
        <taxon>Fagales</taxon>
        <taxon>Myricaceae</taxon>
        <taxon>Morella</taxon>
    </lineage>
</organism>
<dbReference type="GO" id="GO:0005886">
    <property type="term" value="C:plasma membrane"/>
    <property type="evidence" value="ECO:0007669"/>
    <property type="project" value="UniProtKB-SubCell"/>
</dbReference>
<keyword evidence="2" id="KW-0325">Glycoprotein</keyword>
<dbReference type="OrthoDB" id="1928574at2759"/>
<keyword evidence="2" id="KW-0472">Membrane</keyword>
<comment type="caution">
    <text evidence="6">The sequence shown here is derived from an EMBL/GenBank/DDBJ whole genome shotgun (WGS) entry which is preliminary data.</text>
</comment>
<feature type="signal peptide" evidence="4">
    <location>
        <begin position="1"/>
        <end position="21"/>
    </location>
</feature>
<dbReference type="SMART" id="SM00768">
    <property type="entry name" value="X8"/>
    <property type="match status" value="1"/>
</dbReference>
<comment type="subcellular location">
    <subcellularLocation>
        <location evidence="1">Cell membrane</location>
        <topology evidence="1">Lipid-anchor</topology>
        <topology evidence="1">GPI-anchor</topology>
    </subcellularLocation>
</comment>
<gene>
    <name evidence="6" type="ORF">CJ030_MR2G004068</name>
</gene>
<name>A0A6A1WCF7_9ROSI</name>
<keyword evidence="7" id="KW-1185">Reference proteome</keyword>
<dbReference type="InterPro" id="IPR012946">
    <property type="entry name" value="X8"/>
</dbReference>
<dbReference type="InterPro" id="IPR044788">
    <property type="entry name" value="X8_dom_prot"/>
</dbReference>
<evidence type="ECO:0000313" key="6">
    <source>
        <dbReference type="EMBL" id="KAB1221368.1"/>
    </source>
</evidence>
<dbReference type="PANTHER" id="PTHR31044:SF71">
    <property type="entry name" value="MAJOR POLLEN ALLERGEN OLE E 10-LIKE"/>
    <property type="match status" value="1"/>
</dbReference>
<evidence type="ECO:0000256" key="1">
    <source>
        <dbReference type="ARBA" id="ARBA00004609"/>
    </source>
</evidence>
<dbReference type="GO" id="GO:0098552">
    <property type="term" value="C:side of membrane"/>
    <property type="evidence" value="ECO:0007669"/>
    <property type="project" value="UniProtKB-KW"/>
</dbReference>
<dbReference type="Gene3D" id="1.20.58.1040">
    <property type="match status" value="1"/>
</dbReference>
<evidence type="ECO:0000256" key="4">
    <source>
        <dbReference type="SAM" id="SignalP"/>
    </source>
</evidence>
<keyword evidence="2" id="KW-0449">Lipoprotein</keyword>
<proteinExistence type="predicted"/>
<evidence type="ECO:0000259" key="5">
    <source>
        <dbReference type="SMART" id="SM00768"/>
    </source>
</evidence>
<keyword evidence="3 4" id="KW-0732">Signal</keyword>
<reference evidence="6 7" key="1">
    <citation type="journal article" date="2019" name="Plant Biotechnol. J.">
        <title>The red bayberry genome and genetic basis of sex determination.</title>
        <authorList>
            <person name="Jia H.M."/>
            <person name="Jia H.J."/>
            <person name="Cai Q.L."/>
            <person name="Wang Y."/>
            <person name="Zhao H.B."/>
            <person name="Yang W.F."/>
            <person name="Wang G.Y."/>
            <person name="Li Y.H."/>
            <person name="Zhan D.L."/>
            <person name="Shen Y.T."/>
            <person name="Niu Q.F."/>
            <person name="Chang L."/>
            <person name="Qiu J."/>
            <person name="Zhao L."/>
            <person name="Xie H.B."/>
            <person name="Fu W.Y."/>
            <person name="Jin J."/>
            <person name="Li X.W."/>
            <person name="Jiao Y."/>
            <person name="Zhou C.C."/>
            <person name="Tu T."/>
            <person name="Chai C.Y."/>
            <person name="Gao J.L."/>
            <person name="Fan L.J."/>
            <person name="van de Weg E."/>
            <person name="Wang J.Y."/>
            <person name="Gao Z.S."/>
        </authorList>
    </citation>
    <scope>NUCLEOTIDE SEQUENCE [LARGE SCALE GENOMIC DNA]</scope>
    <source>
        <tissue evidence="6">Leaves</tissue>
    </source>
</reference>
<evidence type="ECO:0000256" key="3">
    <source>
        <dbReference type="ARBA" id="ARBA00022729"/>
    </source>
</evidence>
<dbReference type="EMBL" id="RXIC02000020">
    <property type="protein sequence ID" value="KAB1221368.1"/>
    <property type="molecule type" value="Genomic_DNA"/>
</dbReference>